<dbReference type="HOGENOM" id="CLU_3414963_0_0_5"/>
<dbReference type="EMBL" id="HG518322">
    <property type="protein sequence ID" value="CDI07144.1"/>
    <property type="molecule type" value="Genomic_DNA"/>
</dbReference>
<proteinExistence type="predicted"/>
<evidence type="ECO:0000313" key="1">
    <source>
        <dbReference type="EMBL" id="CDI07144.1"/>
    </source>
</evidence>
<dbReference type="KEGG" id="rir:BN877_I0228"/>
<accession>U4Q068</accession>
<sequence length="27" mass="3095">MLTEDYQKRLNLIFTPAPTNAPFISGR</sequence>
<dbReference type="AlphaFoldDB" id="U4Q068"/>
<name>U4Q068_9HYPH</name>
<protein>
    <submittedName>
        <fullName evidence="1">Uncharacterized protein</fullName>
    </submittedName>
</protein>
<reference evidence="1 2" key="1">
    <citation type="journal article" date="2013" name="Genome Announc.">
        <title>Complete Genome Sequence of the Sesbania Symbiont and Rice Growth-Promoting Endophyte Rhizobium sp. Strain IRBG74.</title>
        <authorList>
            <person name="Crook M.B."/>
            <person name="Mitra S."/>
            <person name="Ane J.M."/>
            <person name="Sadowsky M.J."/>
            <person name="Gyaneshwar P."/>
        </authorList>
    </citation>
    <scope>NUCLEOTIDE SEQUENCE [LARGE SCALE GENOMIC DNA]</scope>
    <source>
        <strain evidence="1 2">IRBG74</strain>
    </source>
</reference>
<organism evidence="1 2">
    <name type="scientific">Agrobacterium pusense</name>
    <dbReference type="NCBI Taxonomy" id="648995"/>
    <lineage>
        <taxon>Bacteria</taxon>
        <taxon>Pseudomonadati</taxon>
        <taxon>Pseudomonadota</taxon>
        <taxon>Alphaproteobacteria</taxon>
        <taxon>Hyphomicrobiales</taxon>
        <taxon>Rhizobiaceae</taxon>
        <taxon>Rhizobium/Agrobacterium group</taxon>
        <taxon>Agrobacterium</taxon>
    </lineage>
</organism>
<gene>
    <name evidence="1" type="ORF">BN877_I0228</name>
</gene>
<dbReference type="Proteomes" id="UP000016944">
    <property type="component" value="Chromosome I"/>
</dbReference>
<evidence type="ECO:0000313" key="2">
    <source>
        <dbReference type="Proteomes" id="UP000016944"/>
    </source>
</evidence>